<dbReference type="RefSeq" id="XP_064662309.1">
    <property type="nucleotide sequence ID" value="XM_064799554.1"/>
</dbReference>
<keyword evidence="3" id="KW-1185">Reference proteome</keyword>
<dbReference type="Proteomes" id="UP001337655">
    <property type="component" value="Unassembled WGS sequence"/>
</dbReference>
<evidence type="ECO:0000313" key="3">
    <source>
        <dbReference type="Proteomes" id="UP001337655"/>
    </source>
</evidence>
<gene>
    <name evidence="2" type="ORF">LTR77_002295</name>
</gene>
<dbReference type="AlphaFoldDB" id="A0AAV9PIS1"/>
<organism evidence="2 3">
    <name type="scientific">Saxophila tyrrhenica</name>
    <dbReference type="NCBI Taxonomy" id="1690608"/>
    <lineage>
        <taxon>Eukaryota</taxon>
        <taxon>Fungi</taxon>
        <taxon>Dikarya</taxon>
        <taxon>Ascomycota</taxon>
        <taxon>Pezizomycotina</taxon>
        <taxon>Dothideomycetes</taxon>
        <taxon>Dothideomycetidae</taxon>
        <taxon>Mycosphaerellales</taxon>
        <taxon>Extremaceae</taxon>
        <taxon>Saxophila</taxon>
    </lineage>
</organism>
<protein>
    <submittedName>
        <fullName evidence="2">Uncharacterized protein</fullName>
    </submittedName>
</protein>
<reference evidence="2 3" key="1">
    <citation type="submission" date="2023-08" db="EMBL/GenBank/DDBJ databases">
        <title>Black Yeasts Isolated from many extreme environments.</title>
        <authorList>
            <person name="Coleine C."/>
            <person name="Stajich J.E."/>
            <person name="Selbmann L."/>
        </authorList>
    </citation>
    <scope>NUCLEOTIDE SEQUENCE [LARGE SCALE GENOMIC DNA]</scope>
    <source>
        <strain evidence="2 3">CCFEE 5935</strain>
    </source>
</reference>
<evidence type="ECO:0000256" key="1">
    <source>
        <dbReference type="SAM" id="MobiDB-lite"/>
    </source>
</evidence>
<feature type="region of interest" description="Disordered" evidence="1">
    <location>
        <begin position="1"/>
        <end position="76"/>
    </location>
</feature>
<feature type="compositionally biased region" description="Basic and acidic residues" evidence="1">
    <location>
        <begin position="36"/>
        <end position="52"/>
    </location>
</feature>
<dbReference type="EMBL" id="JAVRRT010000003">
    <property type="protein sequence ID" value="KAK5173614.1"/>
    <property type="molecule type" value="Genomic_DNA"/>
</dbReference>
<proteinExistence type="predicted"/>
<comment type="caution">
    <text evidence="2">The sequence shown here is derived from an EMBL/GenBank/DDBJ whole genome shotgun (WGS) entry which is preliminary data.</text>
</comment>
<feature type="compositionally biased region" description="Polar residues" evidence="1">
    <location>
        <begin position="25"/>
        <end position="35"/>
    </location>
</feature>
<name>A0AAV9PIS1_9PEZI</name>
<dbReference type="GeneID" id="89923642"/>
<evidence type="ECO:0000313" key="2">
    <source>
        <dbReference type="EMBL" id="KAK5173614.1"/>
    </source>
</evidence>
<accession>A0AAV9PIS1</accession>
<sequence length="76" mass="8390">MSSQQPQDGVGDHNPMTSVKHDGRSSSGQLFNSMEQAKRHPENDRAETKRQSLADQSEPKGALGNVWDSMTKPQPK</sequence>